<dbReference type="EMBL" id="SRSC01000001">
    <property type="protein sequence ID" value="TGU74348.1"/>
    <property type="molecule type" value="Genomic_DNA"/>
</dbReference>
<dbReference type="AlphaFoldDB" id="A0A4S1CKS1"/>
<name>A0A4S1CKS1_9BACT</name>
<reference evidence="1 2" key="1">
    <citation type="submission" date="2019-04" db="EMBL/GenBank/DDBJ databases">
        <title>Geobacter oryzae sp. nov., ferric-reducing bacteria isolated from paddy soil.</title>
        <authorList>
            <person name="Xu Z."/>
            <person name="Masuda Y."/>
            <person name="Itoh H."/>
            <person name="Senoo K."/>
        </authorList>
    </citation>
    <scope>NUCLEOTIDE SEQUENCE [LARGE SCALE GENOMIC DNA]</scope>
    <source>
        <strain evidence="1 2">Red111</strain>
    </source>
</reference>
<comment type="caution">
    <text evidence="1">The sequence shown here is derived from an EMBL/GenBank/DDBJ whole genome shotgun (WGS) entry which is preliminary data.</text>
</comment>
<sequence>MPKTSLRKMILRPGRFPAGAFFVLLAAYLAAPLSACASYSDAVPPLLALPQPVAPAPDFVPLPIPGLALGAPPVVPTSSFRSEFQAEYPSKPWLNDRQNRPSFVLQRGEYGGSGFKVLAEMGDLHLTETGNTLLDARGRGGRFSLLTGSAGNRATFKTFAASGALHPGPEDTLVGATGELSLLDDSALFKTIFVSGRSSLDREGRWPTAGAKRGDVVGFVARLEPVRGKLAAEAEYDYSVYDANTADPGSALRDSACRFKMTGDWGRSRYMALYERTGPRYRLMGDGPERDREGGSFGVATALELHDLDVRLSRYNDNTERDPLNPRLYRYEGVVDYKFKGFKTLPLALQYRKTFIDSTKEPVGYAPKDVAEDAVSGQANLLAGRWDLGLRGGVTQRTDRIKQQRELSTASVGFFPKFSAANFTLFPDLYMKRTNDYAADQRTDQYAVNLGVTGNLLEKRLDYEVKGGFKRESTGVGTGREVLGAKVKALYPLAGLFKWTRSPSLGIKGEFNGINNLTEDRRENDFSLLISLDGGSFL</sequence>
<gene>
    <name evidence="1" type="ORF">E4633_02470</name>
</gene>
<dbReference type="Proteomes" id="UP000306416">
    <property type="component" value="Unassembled WGS sequence"/>
</dbReference>
<protein>
    <submittedName>
        <fullName evidence="1">Uncharacterized protein</fullName>
    </submittedName>
</protein>
<evidence type="ECO:0000313" key="2">
    <source>
        <dbReference type="Proteomes" id="UP000306416"/>
    </source>
</evidence>
<keyword evidence="2" id="KW-1185">Reference proteome</keyword>
<proteinExistence type="predicted"/>
<evidence type="ECO:0000313" key="1">
    <source>
        <dbReference type="EMBL" id="TGU74348.1"/>
    </source>
</evidence>
<organism evidence="1 2">
    <name type="scientific">Geomonas terrae</name>
    <dbReference type="NCBI Taxonomy" id="2562681"/>
    <lineage>
        <taxon>Bacteria</taxon>
        <taxon>Pseudomonadati</taxon>
        <taxon>Thermodesulfobacteriota</taxon>
        <taxon>Desulfuromonadia</taxon>
        <taxon>Geobacterales</taxon>
        <taxon>Geobacteraceae</taxon>
        <taxon>Geomonas</taxon>
    </lineage>
</organism>
<accession>A0A4S1CKS1</accession>